<evidence type="ECO:0000256" key="1">
    <source>
        <dbReference type="ARBA" id="ARBA00004141"/>
    </source>
</evidence>
<dbReference type="InterPro" id="IPR011701">
    <property type="entry name" value="MFS"/>
</dbReference>
<feature type="transmembrane region" description="Helical" evidence="7">
    <location>
        <begin position="289"/>
        <end position="316"/>
    </location>
</feature>
<organism evidence="9 10">
    <name type="scientific">Trichoderma gamsii</name>
    <dbReference type="NCBI Taxonomy" id="398673"/>
    <lineage>
        <taxon>Eukaryota</taxon>
        <taxon>Fungi</taxon>
        <taxon>Dikarya</taxon>
        <taxon>Ascomycota</taxon>
        <taxon>Pezizomycotina</taxon>
        <taxon>Sordariomycetes</taxon>
        <taxon>Hypocreomycetidae</taxon>
        <taxon>Hypocreales</taxon>
        <taxon>Hypocreaceae</taxon>
        <taxon>Trichoderma</taxon>
    </lineage>
</organism>
<evidence type="ECO:0000313" key="10">
    <source>
        <dbReference type="Proteomes" id="UP000236546"/>
    </source>
</evidence>
<feature type="domain" description="Major facilitator superfamily (MFS) profile" evidence="8">
    <location>
        <begin position="63"/>
        <end position="476"/>
    </location>
</feature>
<feature type="transmembrane region" description="Helical" evidence="7">
    <location>
        <begin position="130"/>
        <end position="153"/>
    </location>
</feature>
<feature type="transmembrane region" description="Helical" evidence="7">
    <location>
        <begin position="418"/>
        <end position="438"/>
    </location>
</feature>
<feature type="transmembrane region" description="Helical" evidence="7">
    <location>
        <begin position="159"/>
        <end position="180"/>
    </location>
</feature>
<name>A0A2K0T904_9HYPO</name>
<feature type="transmembrane region" description="Helical" evidence="7">
    <location>
        <begin position="192"/>
        <end position="214"/>
    </location>
</feature>
<comment type="similarity">
    <text evidence="6">Belongs to the major facilitator superfamily. Allantoate permease family.</text>
</comment>
<keyword evidence="5 7" id="KW-0472">Membrane</keyword>
<keyword evidence="3 7" id="KW-0812">Transmembrane</keyword>
<dbReference type="SUPFAM" id="SSF103473">
    <property type="entry name" value="MFS general substrate transporter"/>
    <property type="match status" value="1"/>
</dbReference>
<comment type="caution">
    <text evidence="9">The sequence shown here is derived from an EMBL/GenBank/DDBJ whole genome shotgun (WGS) entry which is preliminary data.</text>
</comment>
<dbReference type="GO" id="GO:0033229">
    <property type="term" value="F:cysteine transmembrane transporter activity"/>
    <property type="evidence" value="ECO:0007669"/>
    <property type="project" value="TreeGrafter"/>
</dbReference>
<dbReference type="Pfam" id="PF07690">
    <property type="entry name" value="MFS_1"/>
    <property type="match status" value="1"/>
</dbReference>
<evidence type="ECO:0000256" key="2">
    <source>
        <dbReference type="ARBA" id="ARBA00022448"/>
    </source>
</evidence>
<evidence type="ECO:0000259" key="8">
    <source>
        <dbReference type="PROSITE" id="PS50850"/>
    </source>
</evidence>
<evidence type="ECO:0000256" key="5">
    <source>
        <dbReference type="ARBA" id="ARBA00023136"/>
    </source>
</evidence>
<dbReference type="GO" id="GO:0016020">
    <property type="term" value="C:membrane"/>
    <property type="evidence" value="ECO:0007669"/>
    <property type="project" value="UniProtKB-SubCell"/>
</dbReference>
<proteinExistence type="inferred from homology"/>
<keyword evidence="4 7" id="KW-1133">Transmembrane helix</keyword>
<reference evidence="9 10" key="1">
    <citation type="submission" date="2017-02" db="EMBL/GenBank/DDBJ databases">
        <title>Genomes of Trichoderma spp. with biocontrol activity.</title>
        <authorList>
            <person name="Gardiner D."/>
            <person name="Kazan K."/>
            <person name="Vos C."/>
            <person name="Harvey P."/>
        </authorList>
    </citation>
    <scope>NUCLEOTIDE SEQUENCE [LARGE SCALE GENOMIC DNA]</scope>
    <source>
        <strain evidence="9 10">A5MH</strain>
    </source>
</reference>
<dbReference type="EMBL" id="MTYH01000052">
    <property type="protein sequence ID" value="PNP42011.1"/>
    <property type="molecule type" value="Genomic_DNA"/>
</dbReference>
<gene>
    <name evidence="9" type="ORF">TGAMA5MH_06190</name>
</gene>
<feature type="transmembrane region" description="Helical" evidence="7">
    <location>
        <begin position="322"/>
        <end position="343"/>
    </location>
</feature>
<evidence type="ECO:0000256" key="3">
    <source>
        <dbReference type="ARBA" id="ARBA00022692"/>
    </source>
</evidence>
<evidence type="ECO:0000313" key="9">
    <source>
        <dbReference type="EMBL" id="PNP42011.1"/>
    </source>
</evidence>
<protein>
    <recommendedName>
        <fullName evidence="8">Major facilitator superfamily (MFS) profile domain-containing protein</fullName>
    </recommendedName>
</protein>
<dbReference type="FunFam" id="1.20.1250.20:FF:000064">
    <property type="entry name" value="MFS allantoate transporter"/>
    <property type="match status" value="1"/>
</dbReference>
<comment type="subcellular location">
    <subcellularLocation>
        <location evidence="1">Membrane</location>
        <topology evidence="1">Multi-pass membrane protein</topology>
    </subcellularLocation>
</comment>
<keyword evidence="2" id="KW-0813">Transport</keyword>
<dbReference type="AlphaFoldDB" id="A0A2K0T904"/>
<dbReference type="PANTHER" id="PTHR43791">
    <property type="entry name" value="PERMEASE-RELATED"/>
    <property type="match status" value="1"/>
</dbReference>
<dbReference type="InterPro" id="IPR036259">
    <property type="entry name" value="MFS_trans_sf"/>
</dbReference>
<dbReference type="Proteomes" id="UP000236546">
    <property type="component" value="Unassembled WGS sequence"/>
</dbReference>
<evidence type="ECO:0000256" key="7">
    <source>
        <dbReference type="SAM" id="Phobius"/>
    </source>
</evidence>
<dbReference type="Gene3D" id="1.20.1250.20">
    <property type="entry name" value="MFS general substrate transporter like domains"/>
    <property type="match status" value="2"/>
</dbReference>
<evidence type="ECO:0000256" key="4">
    <source>
        <dbReference type="ARBA" id="ARBA00022989"/>
    </source>
</evidence>
<evidence type="ECO:0000256" key="6">
    <source>
        <dbReference type="ARBA" id="ARBA00037968"/>
    </source>
</evidence>
<sequence length="506" mass="56441">MVPSKEFEASPMSDHQEAIKMEAMTVKYIGKGDEETSRYLGDAPIEIDAATNKRIFWKINRRILAIQLVTYFCQSLDKGTLNFSSIMGIQKDAHLVGQQYSWLGTILYMGILVGEYPQNFLLQKLPLAKVLAVNVFCWGAVVACSAASSSFAPLMVVRFLLGFFESCIQPAMMLLTSMWYTRSEQSLLNSLWYCMTGVQLMVGGLLAFGVSYFTNGPIKNWQLLFLVLGLATVVWSFCIAIFLPDSPMKAKCYTEEEKKLMIERVRQNETGIQNKEYKRYQVVEALTDPFVWCCTMLITVANLVIGGLGVFSNLIIKEFGFTLLQTNLLNIAQGAVTIIVMVGSAQASQKTGQTCLMMLLWTLPAIAGTIVILVVVPNSGNAGGMLIAFYCTQFFLAQGNMIISLVTRNIAGQTKKGITMTMVFVGWAVGNMVAPQIFQQKDAPRYLTGFVVHCAIYGTYILLVILTRVILMARNRRRDALVAEVSHDLAFEDLTDQENPNFRYVY</sequence>
<feature type="transmembrane region" description="Helical" evidence="7">
    <location>
        <begin position="355"/>
        <end position="376"/>
    </location>
</feature>
<accession>A0A2K0T904</accession>
<feature type="transmembrane region" description="Helical" evidence="7">
    <location>
        <begin position="220"/>
        <end position="243"/>
    </location>
</feature>
<dbReference type="PANTHER" id="PTHR43791:SF63">
    <property type="entry name" value="HIGH AFFINITY CYSTEINE TRANSPORTER"/>
    <property type="match status" value="1"/>
</dbReference>
<feature type="transmembrane region" description="Helical" evidence="7">
    <location>
        <begin position="382"/>
        <end position="406"/>
    </location>
</feature>
<dbReference type="PROSITE" id="PS50850">
    <property type="entry name" value="MFS"/>
    <property type="match status" value="1"/>
</dbReference>
<dbReference type="OrthoDB" id="6730379at2759"/>
<dbReference type="InterPro" id="IPR020846">
    <property type="entry name" value="MFS_dom"/>
</dbReference>
<feature type="transmembrane region" description="Helical" evidence="7">
    <location>
        <begin position="450"/>
        <end position="471"/>
    </location>
</feature>